<accession>A0A812IT71</accession>
<dbReference type="EMBL" id="CAJNIZ010001181">
    <property type="protein sequence ID" value="CAE7184657.1"/>
    <property type="molecule type" value="Genomic_DNA"/>
</dbReference>
<gene>
    <name evidence="1" type="ORF">SPIL2461_LOCUS1228</name>
</gene>
<dbReference type="PANTHER" id="PTHR33050:SF7">
    <property type="entry name" value="RIBONUCLEASE H"/>
    <property type="match status" value="1"/>
</dbReference>
<dbReference type="PANTHER" id="PTHR33050">
    <property type="entry name" value="REVERSE TRANSCRIPTASE DOMAIN-CONTAINING PROTEIN"/>
    <property type="match status" value="1"/>
</dbReference>
<dbReference type="Proteomes" id="UP000649617">
    <property type="component" value="Unassembled WGS sequence"/>
</dbReference>
<sequence>MVSPSKDPPISPAVLSLFESDLRAFLHVKSDDVWEKLLSVDSGQPFRLNLWHCLSVICCDPDMDFFRLLHVLFPPDPPDATVIPLQHCDSAWKSALDHADLVDDLLATELREGWIRPVPGRDEELRRRYRHTAVGKLGVVVSPDRPPRLVVDSSVSGVTSNTHLPNKAPNPSLADVRKCLPLCPANESLAALVLDVSKAHRRVRIRHDDQGLLCFRHRNILYQSVTLNFGARASGFYWNRVAGLLVRLTHRLWRVRHSAQIYVDDLLAILLRSSAPLLSALLVVLLCILRVPMSWHKAALSARVTWIGWSFDFETFMVQLDPSKLRRLLDLLRLLSDSPRCTVSALEKLTGKLLWLSNLFQSFRPSLAPLYTDQRRPLPNMCAISAEIYSSLRSSLSEDLRITSPLPLAAIPVGCKLLRVAHTPVSNLKDVTEHISSRRVWVQVANPLRPERELSPESLEVLRMWLALASSPQPFRSLLYRPLFVCEAFADACADSTSVLSESQIVRLSQVELLSQLKAWGAEFNPRASLLRLRVILLDAIQAFDALSPKEDKRPCLPSISESQRHQLELLGIGLRGNVHGEEHELATETVVGSACSCCVRACCKLRITRSVELLEKVPGVLDKDLDLLLLSSKQIPLHQPKAPQPICMDAVLIGDDAAVIHQLRNLAVVAERSDRTAPASPPPLPPPANAPDSLCRECSADLKQVRESGITGFCQACYDANLKRHQAILASFENEGEAVAPAEPPAPARAAIEDEDVQAVPAQPPNNAAEALPSSSSAWSACTWFQKVKAEEGVRKSDAMKEWKTLSKKERDAFMASISHRIPGKTAGKEASLKTKLASSYWSESRTDNLDAFHKKWLQFKQSLGQAADKRTYLIQHDDEAFQLYIDVAKLLRAKVFNSALAAEEGLPGYHISRKKLARVDEWWKANPDDDLKDTPSEFKAGRTHKGALTAAQKRDLLQHVQVMQRSNCAFTSKDAKQCMWKYYLLNIGVCSADQAPDWSDYEQYEQEMDGVYRNWFQWASSIAIKDMQALNRKVVGVKGEKAALCSEQADQAAAVLPAPQGYKRAPETTRCTALTCKAMVASSSRFCPECGTANANFDEVSHAVSLGGRSQGFKRKAAPLVDMENALDFDVAKKKNLTKVWGDMISKVRGGEVPAAASAGSTGEQAVAPLQAATEQALVSSPAVGAVAETPAAEPAKEPVFDLNSAAGIKDLICELFPEKDLKVHDLTFFPLPSLMENYVAASI</sequence>
<name>A0A812IT71_SYMPI</name>
<dbReference type="InterPro" id="IPR052055">
    <property type="entry name" value="Hepadnavirus_pol/RT"/>
</dbReference>
<evidence type="ECO:0000313" key="2">
    <source>
        <dbReference type="Proteomes" id="UP000649617"/>
    </source>
</evidence>
<comment type="caution">
    <text evidence="1">The sequence shown here is derived from an EMBL/GenBank/DDBJ whole genome shotgun (WGS) entry which is preliminary data.</text>
</comment>
<dbReference type="AlphaFoldDB" id="A0A812IT71"/>
<dbReference type="OrthoDB" id="10599011at2759"/>
<proteinExistence type="predicted"/>
<protein>
    <submittedName>
        <fullName evidence="1">Uncharacterized protein</fullName>
    </submittedName>
</protein>
<reference evidence="1" key="1">
    <citation type="submission" date="2021-02" db="EMBL/GenBank/DDBJ databases">
        <authorList>
            <person name="Dougan E. K."/>
            <person name="Rhodes N."/>
            <person name="Thang M."/>
            <person name="Chan C."/>
        </authorList>
    </citation>
    <scope>NUCLEOTIDE SEQUENCE</scope>
</reference>
<dbReference type="SUPFAM" id="SSF56672">
    <property type="entry name" value="DNA/RNA polymerases"/>
    <property type="match status" value="1"/>
</dbReference>
<organism evidence="1 2">
    <name type="scientific">Symbiodinium pilosum</name>
    <name type="common">Dinoflagellate</name>
    <dbReference type="NCBI Taxonomy" id="2952"/>
    <lineage>
        <taxon>Eukaryota</taxon>
        <taxon>Sar</taxon>
        <taxon>Alveolata</taxon>
        <taxon>Dinophyceae</taxon>
        <taxon>Suessiales</taxon>
        <taxon>Symbiodiniaceae</taxon>
        <taxon>Symbiodinium</taxon>
    </lineage>
</organism>
<keyword evidence="2" id="KW-1185">Reference proteome</keyword>
<dbReference type="InterPro" id="IPR043502">
    <property type="entry name" value="DNA/RNA_pol_sf"/>
</dbReference>
<evidence type="ECO:0000313" key="1">
    <source>
        <dbReference type="EMBL" id="CAE7184657.1"/>
    </source>
</evidence>